<accession>A0A2P5A800</accession>
<comment type="caution">
    <text evidence="1">The sequence shown here is derived from an EMBL/GenBank/DDBJ whole genome shotgun (WGS) entry which is preliminary data.</text>
</comment>
<dbReference type="AlphaFoldDB" id="A0A2P5A800"/>
<dbReference type="Proteomes" id="UP000237105">
    <property type="component" value="Unassembled WGS sequence"/>
</dbReference>
<evidence type="ECO:0000313" key="1">
    <source>
        <dbReference type="EMBL" id="PON32639.1"/>
    </source>
</evidence>
<dbReference type="OrthoDB" id="1750606at2759"/>
<protein>
    <submittedName>
        <fullName evidence="1">Uncharacterized protein</fullName>
    </submittedName>
</protein>
<evidence type="ECO:0000313" key="2">
    <source>
        <dbReference type="Proteomes" id="UP000237105"/>
    </source>
</evidence>
<gene>
    <name evidence="1" type="ORF">PanWU01x14_359560</name>
</gene>
<organism evidence="1 2">
    <name type="scientific">Parasponia andersonii</name>
    <name type="common">Sponia andersonii</name>
    <dbReference type="NCBI Taxonomy" id="3476"/>
    <lineage>
        <taxon>Eukaryota</taxon>
        <taxon>Viridiplantae</taxon>
        <taxon>Streptophyta</taxon>
        <taxon>Embryophyta</taxon>
        <taxon>Tracheophyta</taxon>
        <taxon>Spermatophyta</taxon>
        <taxon>Magnoliopsida</taxon>
        <taxon>eudicotyledons</taxon>
        <taxon>Gunneridae</taxon>
        <taxon>Pentapetalae</taxon>
        <taxon>rosids</taxon>
        <taxon>fabids</taxon>
        <taxon>Rosales</taxon>
        <taxon>Cannabaceae</taxon>
        <taxon>Parasponia</taxon>
    </lineage>
</organism>
<dbReference type="EMBL" id="JXTB01000796">
    <property type="protein sequence ID" value="PON32639.1"/>
    <property type="molecule type" value="Genomic_DNA"/>
</dbReference>
<proteinExistence type="predicted"/>
<name>A0A2P5A800_PARAD</name>
<sequence>MAAEDDNISKGAFKILGEWIVSWRVIKDSISSSWHISYSWSVGSVGLYNQNIFHIHFDHEADKKRVMDLCPWSINGAHIVVRDCLLEVPALQIDLSHSCFWIKALRLPPMFITEENAKIIGEKMRRFLEFQLKAKGHLRWSRSLRI</sequence>
<reference evidence="2" key="1">
    <citation type="submission" date="2016-06" db="EMBL/GenBank/DDBJ databases">
        <title>Parallel loss of symbiosis genes in relatives of nitrogen-fixing non-legume Parasponia.</title>
        <authorList>
            <person name="Van Velzen R."/>
            <person name="Holmer R."/>
            <person name="Bu F."/>
            <person name="Rutten L."/>
            <person name="Van Zeijl A."/>
            <person name="Liu W."/>
            <person name="Santuari L."/>
            <person name="Cao Q."/>
            <person name="Sharma T."/>
            <person name="Shen D."/>
            <person name="Roswanjaya Y."/>
            <person name="Wardhani T."/>
            <person name="Kalhor M.S."/>
            <person name="Jansen J."/>
            <person name="Van den Hoogen J."/>
            <person name="Gungor B."/>
            <person name="Hartog M."/>
            <person name="Hontelez J."/>
            <person name="Verver J."/>
            <person name="Yang W.-C."/>
            <person name="Schijlen E."/>
            <person name="Repin R."/>
            <person name="Schilthuizen M."/>
            <person name="Schranz E."/>
            <person name="Heidstra R."/>
            <person name="Miyata K."/>
            <person name="Fedorova E."/>
            <person name="Kohlen W."/>
            <person name="Bisseling T."/>
            <person name="Smit S."/>
            <person name="Geurts R."/>
        </authorList>
    </citation>
    <scope>NUCLEOTIDE SEQUENCE [LARGE SCALE GENOMIC DNA]</scope>
    <source>
        <strain evidence="2">cv. WU1-14</strain>
    </source>
</reference>
<keyword evidence="2" id="KW-1185">Reference proteome</keyword>